<proteinExistence type="predicted"/>
<gene>
    <name evidence="1" type="ORF">AERO8C_20483</name>
</gene>
<dbReference type="Proteomes" id="UP000439123">
    <property type="component" value="Unassembled WGS sequence"/>
</dbReference>
<sequence>MEMKWNDKTNLIHFSSITNILTPLS</sequence>
<accession>A0A653L204</accession>
<evidence type="ECO:0000313" key="2">
    <source>
        <dbReference type="Proteomes" id="UP000439123"/>
    </source>
</evidence>
<dbReference type="AlphaFoldDB" id="A0A653L204"/>
<reference evidence="1 2" key="1">
    <citation type="submission" date="2019-10" db="EMBL/GenBank/DDBJ databases">
        <authorList>
            <person name="Karimi E."/>
        </authorList>
    </citation>
    <scope>NUCLEOTIDE SEQUENCE [LARGE SCALE GENOMIC DNA]</scope>
    <source>
        <strain evidence="1">Aeromonas sp. 8C</strain>
    </source>
</reference>
<evidence type="ECO:0000313" key="1">
    <source>
        <dbReference type="EMBL" id="VXA85432.1"/>
    </source>
</evidence>
<protein>
    <submittedName>
        <fullName evidence="1">Uncharacterized protein</fullName>
    </submittedName>
</protein>
<dbReference type="EMBL" id="CABWLC010000012">
    <property type="protein sequence ID" value="VXA85432.1"/>
    <property type="molecule type" value="Genomic_DNA"/>
</dbReference>
<organism evidence="1 2">
    <name type="scientific">Aeromonas veronii</name>
    <dbReference type="NCBI Taxonomy" id="654"/>
    <lineage>
        <taxon>Bacteria</taxon>
        <taxon>Pseudomonadati</taxon>
        <taxon>Pseudomonadota</taxon>
        <taxon>Gammaproteobacteria</taxon>
        <taxon>Aeromonadales</taxon>
        <taxon>Aeromonadaceae</taxon>
        <taxon>Aeromonas</taxon>
    </lineage>
</organism>
<name>A0A653L204_AERVE</name>